<accession>A0A8J3C7X6</accession>
<dbReference type="InterPro" id="IPR059206">
    <property type="entry name" value="Sll1717-like"/>
</dbReference>
<comment type="caution">
    <text evidence="1">The sequence shown here is derived from an EMBL/GenBank/DDBJ whole genome shotgun (WGS) entry which is preliminary data.</text>
</comment>
<keyword evidence="2" id="KW-1185">Reference proteome</keyword>
<organism evidence="1 2">
    <name type="scientific">Mangrovihabitans endophyticus</name>
    <dbReference type="NCBI Taxonomy" id="1751298"/>
    <lineage>
        <taxon>Bacteria</taxon>
        <taxon>Bacillati</taxon>
        <taxon>Actinomycetota</taxon>
        <taxon>Actinomycetes</taxon>
        <taxon>Micromonosporales</taxon>
        <taxon>Micromonosporaceae</taxon>
        <taxon>Mangrovihabitans</taxon>
    </lineage>
</organism>
<evidence type="ECO:0000313" key="2">
    <source>
        <dbReference type="Proteomes" id="UP000656042"/>
    </source>
</evidence>
<dbReference type="Proteomes" id="UP000656042">
    <property type="component" value="Unassembled WGS sequence"/>
</dbReference>
<reference evidence="1" key="1">
    <citation type="journal article" date="2014" name="Int. J. Syst. Evol. Microbiol.">
        <title>Complete genome sequence of Corynebacterium casei LMG S-19264T (=DSM 44701T), isolated from a smear-ripened cheese.</title>
        <authorList>
            <consortium name="US DOE Joint Genome Institute (JGI-PGF)"/>
            <person name="Walter F."/>
            <person name="Albersmeier A."/>
            <person name="Kalinowski J."/>
            <person name="Ruckert C."/>
        </authorList>
    </citation>
    <scope>NUCLEOTIDE SEQUENCE</scope>
    <source>
        <strain evidence="1">CGMCC 4.7299</strain>
    </source>
</reference>
<evidence type="ECO:0000313" key="1">
    <source>
        <dbReference type="EMBL" id="GGL18193.1"/>
    </source>
</evidence>
<dbReference type="EMBL" id="BMMX01000059">
    <property type="protein sequence ID" value="GGL18193.1"/>
    <property type="molecule type" value="Genomic_DNA"/>
</dbReference>
<dbReference type="NCBIfam" id="NF047389">
    <property type="entry name" value="ATPase_Sll1717"/>
    <property type="match status" value="1"/>
</dbReference>
<proteinExistence type="predicted"/>
<dbReference type="AlphaFoldDB" id="A0A8J3C7X6"/>
<dbReference type="RefSeq" id="WP_189082793.1">
    <property type="nucleotide sequence ID" value="NZ_BMMX01000059.1"/>
</dbReference>
<protein>
    <submittedName>
        <fullName evidence="1">Uncharacterized protein</fullName>
    </submittedName>
</protein>
<gene>
    <name evidence="1" type="ORF">GCM10012284_60970</name>
</gene>
<name>A0A8J3C7X6_9ACTN</name>
<sequence>MRNLNEVESFGGTAAEDDDIERFFVETPAFSLLTSGRRHLVVGRKGSGKTALYLAVRNSAGRESSLSVGLTFKQYPWAAHLKYASTEVDSTERFVSSWLFLMLIETFSSVIKAAGPGLDRHQRRALDDVSKFLRHNYGTTDLDFRHLFPAGGLRLDKIDVKPEVLKNSLGGFTQSRTGESLGATLTRINDWLFAKLEVLNSKTPKTYVLFDELDLGFEPEKAEYLDRVTGLLLAMRYFVSRITRNGIPVHPVVFLRTDIFDLLHFGDKNKIVNAEMVELAWHDQLERTGASLKHLLDWRIKEELEVKNLDEAWGKAFDDQLTRGTQHKFQHMTFRTFLRPRDVIQFANLALSAAKSRGPREGVPNEDLRISNSDVKAARVPYSNYFRRELDDEIAAVEPAWQSYLEVLRIVGAAKFERSDYEAAFEVARRKFELKLSIEDSLSLLYQFSILGFERAVTGAGLIYQFRYIDPSVPFESDAAYFYVHRGLKETLGLTETQS</sequence>
<reference evidence="1" key="2">
    <citation type="submission" date="2020-09" db="EMBL/GenBank/DDBJ databases">
        <authorList>
            <person name="Sun Q."/>
            <person name="Zhou Y."/>
        </authorList>
    </citation>
    <scope>NUCLEOTIDE SEQUENCE</scope>
    <source>
        <strain evidence="1">CGMCC 4.7299</strain>
    </source>
</reference>